<dbReference type="EMBL" id="JAUTBK010000002">
    <property type="protein sequence ID" value="MDQ1207715.1"/>
    <property type="molecule type" value="Genomic_DNA"/>
</dbReference>
<dbReference type="RefSeq" id="WP_307002032.1">
    <property type="nucleotide sequence ID" value="NZ_JAUTBK010000002.1"/>
</dbReference>
<protein>
    <submittedName>
        <fullName evidence="1">NADP-dependent 3-hydroxy acid dehydrogenase YdfG</fullName>
    </submittedName>
</protein>
<reference evidence="1 2" key="1">
    <citation type="submission" date="2023-07" db="EMBL/GenBank/DDBJ databases">
        <title>Functional and genomic diversity of the sorghum phyllosphere microbiome.</title>
        <authorList>
            <person name="Shade A."/>
        </authorList>
    </citation>
    <scope>NUCLEOTIDE SEQUENCE [LARGE SCALE GENOMIC DNA]</scope>
    <source>
        <strain evidence="1 2">SORGH_AS_0887</strain>
    </source>
</reference>
<dbReference type="SUPFAM" id="SSF51735">
    <property type="entry name" value="NAD(P)-binding Rossmann-fold domains"/>
    <property type="match status" value="1"/>
</dbReference>
<dbReference type="InterPro" id="IPR036291">
    <property type="entry name" value="NAD(P)-bd_dom_sf"/>
</dbReference>
<dbReference type="Proteomes" id="UP001233360">
    <property type="component" value="Unassembled WGS sequence"/>
</dbReference>
<accession>A0ABU0UT35</accession>
<evidence type="ECO:0000313" key="1">
    <source>
        <dbReference type="EMBL" id="MDQ1207715.1"/>
    </source>
</evidence>
<sequence length="64" mass="7073">MTADLQIVSITGGVSRIGLACAQLFRPQGHRVIIWGLRQDILHNVAAQHVLDHWQVNAPSTKFS</sequence>
<organism evidence="1 2">
    <name type="scientific">Acinetobacter baylyi</name>
    <dbReference type="NCBI Taxonomy" id="202950"/>
    <lineage>
        <taxon>Bacteria</taxon>
        <taxon>Pseudomonadati</taxon>
        <taxon>Pseudomonadota</taxon>
        <taxon>Gammaproteobacteria</taxon>
        <taxon>Moraxellales</taxon>
        <taxon>Moraxellaceae</taxon>
        <taxon>Acinetobacter</taxon>
    </lineage>
</organism>
<gene>
    <name evidence="1" type="ORF">QE380_000638</name>
</gene>
<dbReference type="Gene3D" id="3.40.50.720">
    <property type="entry name" value="NAD(P)-binding Rossmann-like Domain"/>
    <property type="match status" value="1"/>
</dbReference>
<name>A0ABU0UT35_ACIBI</name>
<proteinExistence type="predicted"/>
<comment type="caution">
    <text evidence="1">The sequence shown here is derived from an EMBL/GenBank/DDBJ whole genome shotgun (WGS) entry which is preliminary data.</text>
</comment>
<evidence type="ECO:0000313" key="2">
    <source>
        <dbReference type="Proteomes" id="UP001233360"/>
    </source>
</evidence>
<keyword evidence="2" id="KW-1185">Reference proteome</keyword>